<gene>
    <name evidence="2" type="ORF">SAMN04488078_10815</name>
</gene>
<evidence type="ECO:0000313" key="2">
    <source>
        <dbReference type="EMBL" id="SNT26113.1"/>
    </source>
</evidence>
<proteinExistence type="predicted"/>
<dbReference type="RefSeq" id="WP_089280222.1">
    <property type="nucleotide sequence ID" value="NZ_FZON01000081.1"/>
</dbReference>
<dbReference type="AlphaFoldDB" id="A0A239L8F0"/>
<dbReference type="EMBL" id="FZON01000081">
    <property type="protein sequence ID" value="SNT26113.1"/>
    <property type="molecule type" value="Genomic_DNA"/>
</dbReference>
<evidence type="ECO:0000256" key="1">
    <source>
        <dbReference type="SAM" id="SignalP"/>
    </source>
</evidence>
<sequence length="97" mass="10097">MALMTFAAAAAAAAAAIGLAPITTTTPDLPEALFLAQAQPFITTQGVAGPQGDYMTTPKGCTYRRTQAPGHPARWIIVQNPHHIGRASSPSHCKAML</sequence>
<accession>A0A239L8F0</accession>
<feature type="signal peptide" evidence="1">
    <location>
        <begin position="1"/>
        <end position="20"/>
    </location>
</feature>
<organism evidence="2 3">
    <name type="scientific">Antarctobacter heliothermus</name>
    <dbReference type="NCBI Taxonomy" id="74033"/>
    <lineage>
        <taxon>Bacteria</taxon>
        <taxon>Pseudomonadati</taxon>
        <taxon>Pseudomonadota</taxon>
        <taxon>Alphaproteobacteria</taxon>
        <taxon>Rhodobacterales</taxon>
        <taxon>Roseobacteraceae</taxon>
        <taxon>Antarctobacter</taxon>
    </lineage>
</organism>
<dbReference type="OrthoDB" id="7875167at2"/>
<evidence type="ECO:0008006" key="4">
    <source>
        <dbReference type="Google" id="ProtNLM"/>
    </source>
</evidence>
<protein>
    <recommendedName>
        <fullName evidence="4">Secreted protein</fullName>
    </recommendedName>
</protein>
<feature type="chain" id="PRO_5012782966" description="Secreted protein" evidence="1">
    <location>
        <begin position="21"/>
        <end position="97"/>
    </location>
</feature>
<keyword evidence="1" id="KW-0732">Signal</keyword>
<evidence type="ECO:0000313" key="3">
    <source>
        <dbReference type="Proteomes" id="UP000198440"/>
    </source>
</evidence>
<name>A0A239L8F0_9RHOB</name>
<reference evidence="2 3" key="1">
    <citation type="submission" date="2017-06" db="EMBL/GenBank/DDBJ databases">
        <authorList>
            <person name="Kim H.J."/>
            <person name="Triplett B.A."/>
        </authorList>
    </citation>
    <scope>NUCLEOTIDE SEQUENCE [LARGE SCALE GENOMIC DNA]</scope>
    <source>
        <strain evidence="2 3">DSM 11445</strain>
    </source>
</reference>
<dbReference type="Proteomes" id="UP000198440">
    <property type="component" value="Unassembled WGS sequence"/>
</dbReference>